<evidence type="ECO:0000313" key="1">
    <source>
        <dbReference type="EMBL" id="MBU5675588.1"/>
    </source>
</evidence>
<dbReference type="Proteomes" id="UP000779508">
    <property type="component" value="Unassembled WGS sequence"/>
</dbReference>
<sequence>MDKYLYDLKKIVYNLESGYFKGREVELLDNLIVTAQNMKDKYIAMQNAIYFNDNIQLEKISRENFLYKPVMSRNYYEGDYLERFGETRTSDLKSCKLLEIHNQFWKAYEVQKGNIFASIPKELATLEQAQRLESLGWDEVEVNVYEIKKCNLNKKDFTKYIEKVFRHHILVLEVYSNVIMVLEYNLK</sequence>
<dbReference type="EMBL" id="JAHLQK010000001">
    <property type="protein sequence ID" value="MBU5675588.1"/>
    <property type="molecule type" value="Genomic_DNA"/>
</dbReference>
<accession>A0ABS6FZT1</accession>
<evidence type="ECO:0000313" key="2">
    <source>
        <dbReference type="Proteomes" id="UP000779508"/>
    </source>
</evidence>
<proteinExistence type="predicted"/>
<organism evidence="1 2">
    <name type="scientific">Alkaliphilus flagellatus</name>
    <dbReference type="NCBI Taxonomy" id="2841507"/>
    <lineage>
        <taxon>Bacteria</taxon>
        <taxon>Bacillati</taxon>
        <taxon>Bacillota</taxon>
        <taxon>Clostridia</taxon>
        <taxon>Peptostreptococcales</taxon>
        <taxon>Natronincolaceae</taxon>
        <taxon>Alkaliphilus</taxon>
    </lineage>
</organism>
<dbReference type="RefSeq" id="WP_216415057.1">
    <property type="nucleotide sequence ID" value="NZ_JAHLQK010000001.1"/>
</dbReference>
<reference evidence="1 2" key="1">
    <citation type="submission" date="2021-06" db="EMBL/GenBank/DDBJ databases">
        <authorList>
            <person name="Sun Q."/>
            <person name="Li D."/>
        </authorList>
    </citation>
    <scope>NUCLEOTIDE SEQUENCE [LARGE SCALE GENOMIC DNA]</scope>
    <source>
        <strain evidence="1 2">MSJ-5</strain>
    </source>
</reference>
<keyword evidence="2" id="KW-1185">Reference proteome</keyword>
<name>A0ABS6FZT1_9FIRM</name>
<protein>
    <submittedName>
        <fullName evidence="1">Uncharacterized protein</fullName>
    </submittedName>
</protein>
<comment type="caution">
    <text evidence="1">The sequence shown here is derived from an EMBL/GenBank/DDBJ whole genome shotgun (WGS) entry which is preliminary data.</text>
</comment>
<gene>
    <name evidence="1" type="ORF">KQI88_04080</name>
</gene>